<proteinExistence type="predicted"/>
<dbReference type="Proteomes" id="UP000265768">
    <property type="component" value="Unassembled WGS sequence"/>
</dbReference>
<organism evidence="2 3">
    <name type="scientific">Bailinhaonella thermotolerans</name>
    <dbReference type="NCBI Taxonomy" id="1070861"/>
    <lineage>
        <taxon>Bacteria</taxon>
        <taxon>Bacillati</taxon>
        <taxon>Actinomycetota</taxon>
        <taxon>Actinomycetes</taxon>
        <taxon>Streptosporangiales</taxon>
        <taxon>Streptosporangiaceae</taxon>
        <taxon>Bailinhaonella</taxon>
    </lineage>
</organism>
<dbReference type="OrthoDB" id="3515662at2"/>
<feature type="compositionally biased region" description="Low complexity" evidence="1">
    <location>
        <begin position="442"/>
        <end position="459"/>
    </location>
</feature>
<name>A0A3A4A035_9ACTN</name>
<gene>
    <name evidence="2" type="ORF">D5H75_38345</name>
</gene>
<evidence type="ECO:0000313" key="3">
    <source>
        <dbReference type="Proteomes" id="UP000265768"/>
    </source>
</evidence>
<feature type="region of interest" description="Disordered" evidence="1">
    <location>
        <begin position="427"/>
        <end position="460"/>
    </location>
</feature>
<protein>
    <submittedName>
        <fullName evidence="2">Uncharacterized protein</fullName>
    </submittedName>
</protein>
<comment type="caution">
    <text evidence="2">The sequence shown here is derived from an EMBL/GenBank/DDBJ whole genome shotgun (WGS) entry which is preliminary data.</text>
</comment>
<dbReference type="RefSeq" id="WP_119931539.1">
    <property type="nucleotide sequence ID" value="NZ_QZEY01000027.1"/>
</dbReference>
<dbReference type="AlphaFoldDB" id="A0A3A4A035"/>
<evidence type="ECO:0000313" key="2">
    <source>
        <dbReference type="EMBL" id="RJL21078.1"/>
    </source>
</evidence>
<dbReference type="Pfam" id="PF18897">
    <property type="entry name" value="Gp3-like"/>
    <property type="match status" value="1"/>
</dbReference>
<dbReference type="EMBL" id="QZEY01000027">
    <property type="protein sequence ID" value="RJL21078.1"/>
    <property type="molecule type" value="Genomic_DNA"/>
</dbReference>
<dbReference type="InterPro" id="IPR043991">
    <property type="entry name" value="Gp3-like"/>
</dbReference>
<evidence type="ECO:0000256" key="1">
    <source>
        <dbReference type="SAM" id="MobiDB-lite"/>
    </source>
</evidence>
<sequence>MTSIPRGPRIKDLQHTTRTLGKIRAGVYEGRPKSSETFVITSEFEHLVAAAAEMYGGLAEPYDPQGPGPTQWRVVTDEVALDALLPPGPKDPVSQHYEFWTRGGLQRRCDGQVLDRTGKRCFCKAQWGPYFLDADTGNQACQMITRVNVALPDVPDVGLFLFETHSRNAARELPAIVDLLRAAYGIDVAVPIQLLLTQRSKMIGGRVKHYQVPVLKPRHQLSFGAVAAAQIPAGPPGTPALEAGGERPALAAAPGPDYAELIRRAADREQAARIWSEAYAELRHRPDATAVLSHIKEQADVRLEELEDVGPLWEHIVARFDGTAAELNEAVEQACGHPCEHATLAELRAFAATLPPAPAAQESANASEGQVRRIHAQLRALGITTRAARLAYFQNVIGHQVDSTMALTGEQASRVLDRLEAALRDREADKAREGIDTGSGIAPPSASAPEPEPTASAEPAEADRLEANIRTEAAARGLDADALEAAFLAVTGDRLDRADEPTLDTFLARLTAGHIAPEDPA</sequence>
<reference evidence="2 3" key="1">
    <citation type="submission" date="2018-09" db="EMBL/GenBank/DDBJ databases">
        <title>YIM 75507 draft genome.</title>
        <authorList>
            <person name="Tang S."/>
            <person name="Feng Y."/>
        </authorList>
    </citation>
    <scope>NUCLEOTIDE SEQUENCE [LARGE SCALE GENOMIC DNA]</scope>
    <source>
        <strain evidence="2 3">YIM 75507</strain>
    </source>
</reference>
<keyword evidence="3" id="KW-1185">Reference proteome</keyword>
<accession>A0A3A4A035</accession>